<evidence type="ECO:0000313" key="3">
    <source>
        <dbReference type="Proteomes" id="UP001165190"/>
    </source>
</evidence>
<sequence length="156" mass="17136">MPRRKLSDLRIIQVPREGEETNDDDLSGVGSSQVPETVPETVENIEIDGGNGQTRKSRGRTALNDLYNLPAGERVKVSRNDVGQPIGAEAGVLGSYLGIVARNSAIFPINYESWRQMPNSNKNQALELIKDKFSLEVSDDYVKHALGKNGETIRVS</sequence>
<dbReference type="PANTHER" id="PTHR33144">
    <property type="entry name" value="OS10G0409366 PROTEIN-RELATED"/>
    <property type="match status" value="1"/>
</dbReference>
<dbReference type="PANTHER" id="PTHR33144:SF46">
    <property type="entry name" value="OS04G0610000 PROTEIN"/>
    <property type="match status" value="1"/>
</dbReference>
<comment type="caution">
    <text evidence="2">The sequence shown here is derived from an EMBL/GenBank/DDBJ whole genome shotgun (WGS) entry which is preliminary data.</text>
</comment>
<keyword evidence="3" id="KW-1185">Reference proteome</keyword>
<proteinExistence type="predicted"/>
<name>A0A9W7MLX2_HIBTR</name>
<gene>
    <name evidence="2" type="ORF">HRI_004105200</name>
</gene>
<accession>A0A9W7MLX2</accession>
<reference evidence="2" key="1">
    <citation type="submission" date="2023-05" db="EMBL/GenBank/DDBJ databases">
        <title>Genome and transcriptome analyses reveal genes involved in the formation of fine ridges on petal epidermal cells in Hibiscus trionum.</title>
        <authorList>
            <person name="Koshimizu S."/>
            <person name="Masuda S."/>
            <person name="Ishii T."/>
            <person name="Shirasu K."/>
            <person name="Hoshino A."/>
            <person name="Arita M."/>
        </authorList>
    </citation>
    <scope>NUCLEOTIDE SEQUENCE</scope>
    <source>
        <strain evidence="2">Hamamatsu line</strain>
    </source>
</reference>
<dbReference type="AlphaFoldDB" id="A0A9W7MLX2"/>
<dbReference type="Proteomes" id="UP001165190">
    <property type="component" value="Unassembled WGS sequence"/>
</dbReference>
<organism evidence="2 3">
    <name type="scientific">Hibiscus trionum</name>
    <name type="common">Flower of an hour</name>
    <dbReference type="NCBI Taxonomy" id="183268"/>
    <lineage>
        <taxon>Eukaryota</taxon>
        <taxon>Viridiplantae</taxon>
        <taxon>Streptophyta</taxon>
        <taxon>Embryophyta</taxon>
        <taxon>Tracheophyta</taxon>
        <taxon>Spermatophyta</taxon>
        <taxon>Magnoliopsida</taxon>
        <taxon>eudicotyledons</taxon>
        <taxon>Gunneridae</taxon>
        <taxon>Pentapetalae</taxon>
        <taxon>rosids</taxon>
        <taxon>malvids</taxon>
        <taxon>Malvales</taxon>
        <taxon>Malvaceae</taxon>
        <taxon>Malvoideae</taxon>
        <taxon>Hibiscus</taxon>
    </lineage>
</organism>
<protein>
    <submittedName>
        <fullName evidence="2">Uncharacterized protein</fullName>
    </submittedName>
</protein>
<dbReference type="EMBL" id="BSYR01000038">
    <property type="protein sequence ID" value="GMJ04360.1"/>
    <property type="molecule type" value="Genomic_DNA"/>
</dbReference>
<evidence type="ECO:0000256" key="1">
    <source>
        <dbReference type="SAM" id="MobiDB-lite"/>
    </source>
</evidence>
<evidence type="ECO:0000313" key="2">
    <source>
        <dbReference type="EMBL" id="GMJ04360.1"/>
    </source>
</evidence>
<feature type="region of interest" description="Disordered" evidence="1">
    <location>
        <begin position="1"/>
        <end position="35"/>
    </location>
</feature>
<dbReference type="OrthoDB" id="1734008at2759"/>